<dbReference type="Gene3D" id="2.60.40.10">
    <property type="entry name" value="Immunoglobulins"/>
    <property type="match status" value="1"/>
</dbReference>
<evidence type="ECO:0000313" key="8">
    <source>
        <dbReference type="Proteomes" id="UP000285650"/>
    </source>
</evidence>
<dbReference type="PROSITE" id="PS51257">
    <property type="entry name" value="PROKAR_LIPOPROTEIN"/>
    <property type="match status" value="1"/>
</dbReference>
<evidence type="ECO:0000259" key="5">
    <source>
        <dbReference type="Pfam" id="PF00759"/>
    </source>
</evidence>
<comment type="similarity">
    <text evidence="1">Belongs to the glycosyl hydrolase 9 (cellulase E) family.</text>
</comment>
<feature type="domain" description="Glycoside hydrolase family 9" evidence="5">
    <location>
        <begin position="344"/>
        <end position="744"/>
    </location>
</feature>
<dbReference type="InterPro" id="IPR013783">
    <property type="entry name" value="Ig-like_fold"/>
</dbReference>
<dbReference type="InterPro" id="IPR012341">
    <property type="entry name" value="6hp_glycosidase-like_sf"/>
</dbReference>
<dbReference type="Pfam" id="PF02927">
    <property type="entry name" value="CelD_N"/>
    <property type="match status" value="1"/>
</dbReference>
<organism evidence="7 8">
    <name type="scientific">Bacteroides intestinalis</name>
    <dbReference type="NCBI Taxonomy" id="329854"/>
    <lineage>
        <taxon>Bacteria</taxon>
        <taxon>Pseudomonadati</taxon>
        <taxon>Bacteroidota</taxon>
        <taxon>Bacteroidia</taxon>
        <taxon>Bacteroidales</taxon>
        <taxon>Bacteroidaceae</taxon>
        <taxon>Bacteroides</taxon>
    </lineage>
</organism>
<dbReference type="RefSeq" id="WP_118221465.1">
    <property type="nucleotide sequence ID" value="NZ_JADNIJ010000002.1"/>
</dbReference>
<dbReference type="GO" id="GO:0008810">
    <property type="term" value="F:cellulase activity"/>
    <property type="evidence" value="ECO:0007669"/>
    <property type="project" value="InterPro"/>
</dbReference>
<name>A0A414LEE5_9BACE</name>
<evidence type="ECO:0000256" key="2">
    <source>
        <dbReference type="ARBA" id="ARBA00023277"/>
    </source>
</evidence>
<proteinExistence type="inferred from homology"/>
<dbReference type="Pfam" id="PF00759">
    <property type="entry name" value="Glyco_hydro_9"/>
    <property type="match status" value="1"/>
</dbReference>
<keyword evidence="3" id="KW-0624">Polysaccharide degradation</keyword>
<protein>
    <submittedName>
        <fullName evidence="7">Uncharacterized protein</fullName>
    </submittedName>
</protein>
<comment type="caution">
    <text evidence="7">The sequence shown here is derived from an EMBL/GenBank/DDBJ whole genome shotgun (WGS) entry which is preliminary data.</text>
</comment>
<dbReference type="Gene3D" id="1.50.10.10">
    <property type="match status" value="1"/>
</dbReference>
<dbReference type="InterPro" id="IPR014756">
    <property type="entry name" value="Ig_E-set"/>
</dbReference>
<feature type="domain" description="Cellulase Ig-like" evidence="6">
    <location>
        <begin position="257"/>
        <end position="325"/>
    </location>
</feature>
<dbReference type="InterPro" id="IPR001701">
    <property type="entry name" value="Glyco_hydro_9"/>
</dbReference>
<dbReference type="InterPro" id="IPR004197">
    <property type="entry name" value="Cellulase_Ig-like"/>
</dbReference>
<evidence type="ECO:0000256" key="4">
    <source>
        <dbReference type="SAM" id="SignalP"/>
    </source>
</evidence>
<evidence type="ECO:0000313" key="7">
    <source>
        <dbReference type="EMBL" id="RHE92925.1"/>
    </source>
</evidence>
<dbReference type="Proteomes" id="UP000285650">
    <property type="component" value="Unassembled WGS sequence"/>
</dbReference>
<feature type="chain" id="PRO_5019034636" evidence="4">
    <location>
        <begin position="23"/>
        <end position="899"/>
    </location>
</feature>
<evidence type="ECO:0000256" key="3">
    <source>
        <dbReference type="ARBA" id="ARBA00023326"/>
    </source>
</evidence>
<dbReference type="EMBL" id="QSKV01000004">
    <property type="protein sequence ID" value="RHE92925.1"/>
    <property type="molecule type" value="Genomic_DNA"/>
</dbReference>
<dbReference type="InterPro" id="IPR008928">
    <property type="entry name" value="6-hairpin_glycosidase_sf"/>
</dbReference>
<reference evidence="7 8" key="1">
    <citation type="submission" date="2018-08" db="EMBL/GenBank/DDBJ databases">
        <title>A genome reference for cultivated species of the human gut microbiota.</title>
        <authorList>
            <person name="Zou Y."/>
            <person name="Xue W."/>
            <person name="Luo G."/>
        </authorList>
    </citation>
    <scope>NUCLEOTIDE SEQUENCE [LARGE SCALE GENOMIC DNA]</scope>
    <source>
        <strain evidence="7 8">AM27-17</strain>
    </source>
</reference>
<dbReference type="GO" id="GO:0000272">
    <property type="term" value="P:polysaccharide catabolic process"/>
    <property type="evidence" value="ECO:0007669"/>
    <property type="project" value="UniProtKB-KW"/>
</dbReference>
<dbReference type="CDD" id="cd02850">
    <property type="entry name" value="E_set_Cellulase_N"/>
    <property type="match status" value="1"/>
</dbReference>
<keyword evidence="4" id="KW-0732">Signal</keyword>
<evidence type="ECO:0000259" key="6">
    <source>
        <dbReference type="Pfam" id="PF02927"/>
    </source>
</evidence>
<dbReference type="AlphaFoldDB" id="A0A414LEE5"/>
<accession>A0A414LEE5</accession>
<dbReference type="SUPFAM" id="SSF48208">
    <property type="entry name" value="Six-hairpin glycosidases"/>
    <property type="match status" value="1"/>
</dbReference>
<keyword evidence="2" id="KW-0119">Carbohydrate metabolism</keyword>
<evidence type="ECO:0000256" key="1">
    <source>
        <dbReference type="ARBA" id="ARBA00007072"/>
    </source>
</evidence>
<dbReference type="SUPFAM" id="SSF81296">
    <property type="entry name" value="E set domains"/>
    <property type="match status" value="1"/>
</dbReference>
<feature type="signal peptide" evidence="4">
    <location>
        <begin position="1"/>
        <end position="22"/>
    </location>
</feature>
<gene>
    <name evidence="7" type="ORF">DW712_07270</name>
</gene>
<dbReference type="Gene3D" id="2.60.120.260">
    <property type="entry name" value="Galactose-binding domain-like"/>
    <property type="match status" value="1"/>
</dbReference>
<sequence>MKKYILYILLVPPLLLFLSACEETKTVSEGNFNFNREFPLEAPVENSLLTQWARKEVKDSLLIDDMEGRNNWRMTEGIATLEYTDERSIDGKHSLRYHTSMKDTAYIMLPENRTPWGSFGGQQGGGAHFGITFDEPQDWTAYNRISIWVYIHPSKTPIHHFFLDIVNQGTDYNTTTPRHDTVIQDLVPGKWHNVVWEISDLPRNRVKQFNIFQTLIGYEPGNDEFVTFDFDRLQLQKVDADHYDGWNIPNTQFAYSHIGYRPYDIKQALTDISKVDEFQLLNTQKEIVYTGIAKPINNKNGSFTLLDFTDFTTPGTYYLSYNSHESKPFPINEYVWLEPMFSGINFYFCQRCGYEVPGIHGICHQDWQGFYNNEKKVINGGWHDAGDMSQGYYRTAIGAYVLLRNLQQVKDKPELTGLATKLKDEALWGLKWIAKNRFSDGYHISWARQRIYSDNTIGTSDDVVIKAVNVPWENFLGAAVLTLAEQYYQDIDTNLLEEMRETALENWQQAYKSGKGWNKATYLETSWGAIASILLYQKTNDDKYKEAALCFGRLLTECQETTFQEGIPITGYFYTDSDRKTILQNNHSAFNEAPMLALRNLCQAFPDDQDWMKWYSSAVIYSDFFLKRGSKFSAPYYLLPTAVFRKSDMLAIEDENKRNFSLIQFNDGTALNDEYTLRTFPIWDSNLFHGGTSCHLSTSWALAEASRLRHDKSGMQLVGKQLEWTFGHNPFNQTLMYGVGYNFAPQFAYCTKNVVGSLAVGMDCIRGDKPHWNGSTYATCKEMWIAPVNRFMGTVAAFNENIDSMKQKHNIQISIEKEDMSASSQKAVIRLIGEGTHQLAMHLQNATTDFQSQKVALVKGEEKKIEVTFNIQDTNKPFVAAIIADADVQLINDVSGAYY</sequence>